<accession>A0A4Y2ND83</accession>
<proteinExistence type="predicted"/>
<dbReference type="EMBL" id="BGPR01008883">
    <property type="protein sequence ID" value="GBN36684.1"/>
    <property type="molecule type" value="Genomic_DNA"/>
</dbReference>
<evidence type="ECO:0000313" key="2">
    <source>
        <dbReference type="Proteomes" id="UP000499080"/>
    </source>
</evidence>
<comment type="caution">
    <text evidence="1">The sequence shown here is derived from an EMBL/GenBank/DDBJ whole genome shotgun (WGS) entry which is preliminary data.</text>
</comment>
<dbReference type="Proteomes" id="UP000499080">
    <property type="component" value="Unassembled WGS sequence"/>
</dbReference>
<evidence type="ECO:0000313" key="1">
    <source>
        <dbReference type="EMBL" id="GBN36684.1"/>
    </source>
</evidence>
<gene>
    <name evidence="1" type="ORF">AVEN_239833_1</name>
</gene>
<organism evidence="1 2">
    <name type="scientific">Araneus ventricosus</name>
    <name type="common">Orbweaver spider</name>
    <name type="synonym">Epeira ventricosa</name>
    <dbReference type="NCBI Taxonomy" id="182803"/>
    <lineage>
        <taxon>Eukaryota</taxon>
        <taxon>Metazoa</taxon>
        <taxon>Ecdysozoa</taxon>
        <taxon>Arthropoda</taxon>
        <taxon>Chelicerata</taxon>
        <taxon>Arachnida</taxon>
        <taxon>Araneae</taxon>
        <taxon>Araneomorphae</taxon>
        <taxon>Entelegynae</taxon>
        <taxon>Araneoidea</taxon>
        <taxon>Araneidae</taxon>
        <taxon>Araneus</taxon>
    </lineage>
</organism>
<name>A0A4Y2ND83_ARAVE</name>
<protein>
    <submittedName>
        <fullName evidence="1">Uncharacterized protein</fullName>
    </submittedName>
</protein>
<reference evidence="1 2" key="1">
    <citation type="journal article" date="2019" name="Sci. Rep.">
        <title>Orb-weaving spider Araneus ventricosus genome elucidates the spidroin gene catalogue.</title>
        <authorList>
            <person name="Kono N."/>
            <person name="Nakamura H."/>
            <person name="Ohtoshi R."/>
            <person name="Moran D.A.P."/>
            <person name="Shinohara A."/>
            <person name="Yoshida Y."/>
            <person name="Fujiwara M."/>
            <person name="Mori M."/>
            <person name="Tomita M."/>
            <person name="Arakawa K."/>
        </authorList>
    </citation>
    <scope>NUCLEOTIDE SEQUENCE [LARGE SCALE GENOMIC DNA]</scope>
</reference>
<dbReference type="AlphaFoldDB" id="A0A4Y2ND83"/>
<sequence>MLPILVQHFAGVRGNQAFSLEKSELGGVLERCRNGGGVERQRADDSKKRTCVKSNMASFESSDAEKGIKLYAFKNRFRASNVISLSMRFFEERICPTG</sequence>
<keyword evidence="2" id="KW-1185">Reference proteome</keyword>